<dbReference type="InterPro" id="IPR037396">
    <property type="entry name" value="FMN_HAD"/>
</dbReference>
<comment type="cofactor">
    <cofactor evidence="1">
        <name>FMN</name>
        <dbReference type="ChEBI" id="CHEBI:58210"/>
    </cofactor>
</comment>
<accession>A0ABZ1L3Z6</accession>
<keyword evidence="4" id="KW-0560">Oxidoreductase</keyword>
<dbReference type="Proteomes" id="UP001622594">
    <property type="component" value="Chromosome"/>
</dbReference>
<dbReference type="CDD" id="cd02809">
    <property type="entry name" value="alpha_hydroxyacid_oxid_FMN"/>
    <property type="match status" value="1"/>
</dbReference>
<evidence type="ECO:0000313" key="7">
    <source>
        <dbReference type="EMBL" id="WTR68366.1"/>
    </source>
</evidence>
<dbReference type="Gene3D" id="3.20.20.70">
    <property type="entry name" value="Aldolase class I"/>
    <property type="match status" value="1"/>
</dbReference>
<dbReference type="RefSeq" id="WP_406333353.1">
    <property type="nucleotide sequence ID" value="NZ_CP108188.1"/>
</dbReference>
<dbReference type="PIRSF" id="PIRSF000138">
    <property type="entry name" value="Al-hdrx_acd_dh"/>
    <property type="match status" value="1"/>
</dbReference>
<dbReference type="InterPro" id="IPR000262">
    <property type="entry name" value="FMN-dep_DH"/>
</dbReference>
<keyword evidence="8" id="KW-1185">Reference proteome</keyword>
<gene>
    <name evidence="7" type="ORF">OG814_03345</name>
</gene>
<keyword evidence="3" id="KW-0288">FMN</keyword>
<dbReference type="EMBL" id="CP108188">
    <property type="protein sequence ID" value="WTR68366.1"/>
    <property type="molecule type" value="Genomic_DNA"/>
</dbReference>
<dbReference type="InterPro" id="IPR012133">
    <property type="entry name" value="Alpha-hydoxy_acid_DH_FMN"/>
</dbReference>
<sequence>MTSRPGVLAPDPLTLADVEERARAVLSPEVYDFVAGGSGGETTLNANRTAFDRCHLVPRVLSGADTADTTTTLLGVPASMPVAVAPMAFHSMVHPDGEPAVARAAATAGVPFTASTLAGRPLDELSRADGDLFLQLYWLRDRARTEWLIDEAERLGARALIITVDVPFMGRRLRDLRNGFAVPAHAAPVNLADAQRGVGQSVGGHAAAVIDPTLSWSDLEQVRRRTRLPLVLKGVLDPADARRAVDLGADGLVVSNHGGRQLDGAVPSLLALPAIREEVADACEVLLDSGVRSGTDVLRALALGASGVLLGRPVLWGLASGGEHGVTGALELLRTELEVSMALAGAPDVAAAGRLGVRWAPGTNEREEP</sequence>
<organism evidence="7 8">
    <name type="scientific">Streptomyces zaomyceticus</name>
    <dbReference type="NCBI Taxonomy" id="68286"/>
    <lineage>
        <taxon>Bacteria</taxon>
        <taxon>Bacillati</taxon>
        <taxon>Actinomycetota</taxon>
        <taxon>Actinomycetes</taxon>
        <taxon>Kitasatosporales</taxon>
        <taxon>Streptomycetaceae</taxon>
        <taxon>Streptomyces</taxon>
    </lineage>
</organism>
<feature type="domain" description="FMN hydroxy acid dehydrogenase" evidence="6">
    <location>
        <begin position="7"/>
        <end position="362"/>
    </location>
</feature>
<reference evidence="7 8" key="1">
    <citation type="submission" date="2022-10" db="EMBL/GenBank/DDBJ databases">
        <title>The complete genomes of actinobacterial strains from the NBC collection.</title>
        <authorList>
            <person name="Joergensen T.S."/>
            <person name="Alvarez Arevalo M."/>
            <person name="Sterndorff E.B."/>
            <person name="Faurdal D."/>
            <person name="Vuksanovic O."/>
            <person name="Mourched A.-S."/>
            <person name="Charusanti P."/>
            <person name="Shaw S."/>
            <person name="Blin K."/>
            <person name="Weber T."/>
        </authorList>
    </citation>
    <scope>NUCLEOTIDE SEQUENCE [LARGE SCALE GENOMIC DNA]</scope>
    <source>
        <strain evidence="7 8">NBC_00123</strain>
    </source>
</reference>
<evidence type="ECO:0000256" key="1">
    <source>
        <dbReference type="ARBA" id="ARBA00001917"/>
    </source>
</evidence>
<dbReference type="InterPro" id="IPR008259">
    <property type="entry name" value="FMN_hydac_DH_AS"/>
</dbReference>
<proteinExistence type="inferred from homology"/>
<dbReference type="SUPFAM" id="SSF51395">
    <property type="entry name" value="FMN-linked oxidoreductases"/>
    <property type="match status" value="1"/>
</dbReference>
<name>A0ABZ1L3Z6_9ACTN</name>
<comment type="similarity">
    <text evidence="5">Belongs to the FMN-dependent alpha-hydroxy acid dehydrogenase family.</text>
</comment>
<dbReference type="PROSITE" id="PS00557">
    <property type="entry name" value="FMN_HYDROXY_ACID_DH_1"/>
    <property type="match status" value="1"/>
</dbReference>
<evidence type="ECO:0000256" key="5">
    <source>
        <dbReference type="ARBA" id="ARBA00024042"/>
    </source>
</evidence>
<dbReference type="InterPro" id="IPR013785">
    <property type="entry name" value="Aldolase_TIM"/>
</dbReference>
<evidence type="ECO:0000256" key="4">
    <source>
        <dbReference type="ARBA" id="ARBA00023002"/>
    </source>
</evidence>
<evidence type="ECO:0000256" key="3">
    <source>
        <dbReference type="ARBA" id="ARBA00022643"/>
    </source>
</evidence>
<dbReference type="PROSITE" id="PS51349">
    <property type="entry name" value="FMN_HYDROXY_ACID_DH_2"/>
    <property type="match status" value="1"/>
</dbReference>
<protein>
    <submittedName>
        <fullName evidence="7">Alpha-hydroxy-acid oxidizing protein</fullName>
    </submittedName>
</protein>
<dbReference type="PANTHER" id="PTHR10578:SF107">
    <property type="entry name" value="2-HYDROXYACID OXIDASE 1"/>
    <property type="match status" value="1"/>
</dbReference>
<dbReference type="PANTHER" id="PTHR10578">
    <property type="entry name" value="S -2-HYDROXY-ACID OXIDASE-RELATED"/>
    <property type="match status" value="1"/>
</dbReference>
<evidence type="ECO:0000313" key="8">
    <source>
        <dbReference type="Proteomes" id="UP001622594"/>
    </source>
</evidence>
<evidence type="ECO:0000259" key="6">
    <source>
        <dbReference type="PROSITE" id="PS51349"/>
    </source>
</evidence>
<evidence type="ECO:0000256" key="2">
    <source>
        <dbReference type="ARBA" id="ARBA00022630"/>
    </source>
</evidence>
<keyword evidence="2" id="KW-0285">Flavoprotein</keyword>
<dbReference type="Pfam" id="PF01070">
    <property type="entry name" value="FMN_dh"/>
    <property type="match status" value="1"/>
</dbReference>